<evidence type="ECO:0000313" key="4">
    <source>
        <dbReference type="Proteomes" id="UP000275401"/>
    </source>
</evidence>
<dbReference type="PANTHER" id="PTHR20883:SF15">
    <property type="entry name" value="PHYTANOYL-COA DIOXYGENASE DOMAIN-CONTAINING PROTEIN 1"/>
    <property type="match status" value="1"/>
</dbReference>
<reference evidence="3 4" key="1">
    <citation type="submission" date="2018-11" db="EMBL/GenBank/DDBJ databases">
        <title>The Potential of Streptomyces as Biocontrol Agents against the Tomato grey mould, Botrytis cinerea (Gray mold) Frontiers in Microbiology.</title>
        <authorList>
            <person name="Li D."/>
        </authorList>
    </citation>
    <scope>NUCLEOTIDE SEQUENCE [LARGE SCALE GENOMIC DNA]</scope>
    <source>
        <strain evidence="3 4">NEAU-LD23</strain>
    </source>
</reference>
<protein>
    <submittedName>
        <fullName evidence="3">Phytanoyl-CoA dioxygenase family protein</fullName>
    </submittedName>
</protein>
<keyword evidence="3" id="KW-0223">Dioxygenase</keyword>
<dbReference type="GO" id="GO:0005506">
    <property type="term" value="F:iron ion binding"/>
    <property type="evidence" value="ECO:0007669"/>
    <property type="project" value="UniProtKB-ARBA"/>
</dbReference>
<gene>
    <name evidence="3" type="ORF">EEJ42_04375</name>
</gene>
<organism evidence="3 4">
    <name type="scientific">Streptomyces botrytidirepellens</name>
    <dbReference type="NCBI Taxonomy" id="2486417"/>
    <lineage>
        <taxon>Bacteria</taxon>
        <taxon>Bacillati</taxon>
        <taxon>Actinomycetota</taxon>
        <taxon>Actinomycetes</taxon>
        <taxon>Kitasatosporales</taxon>
        <taxon>Streptomycetaceae</taxon>
        <taxon>Streptomyces</taxon>
    </lineage>
</organism>
<keyword evidence="3" id="KW-0560">Oxidoreductase</keyword>
<dbReference type="Gene3D" id="2.60.120.620">
    <property type="entry name" value="q2cbj1_9rhob like domain"/>
    <property type="match status" value="1"/>
</dbReference>
<keyword evidence="1" id="KW-0479">Metal-binding</keyword>
<dbReference type="EMBL" id="RIBZ01000063">
    <property type="protein sequence ID" value="RNG34923.1"/>
    <property type="molecule type" value="Genomic_DNA"/>
</dbReference>
<dbReference type="PANTHER" id="PTHR20883">
    <property type="entry name" value="PHYTANOYL-COA DIOXYGENASE DOMAIN CONTAINING 1"/>
    <property type="match status" value="1"/>
</dbReference>
<comment type="caution">
    <text evidence="3">The sequence shown here is derived from an EMBL/GenBank/DDBJ whole genome shotgun (WGS) entry which is preliminary data.</text>
</comment>
<evidence type="ECO:0000256" key="1">
    <source>
        <dbReference type="ARBA" id="ARBA00022723"/>
    </source>
</evidence>
<name>A0A3M8X3E0_9ACTN</name>
<dbReference type="Proteomes" id="UP000275401">
    <property type="component" value="Unassembled WGS sequence"/>
</dbReference>
<dbReference type="SUPFAM" id="SSF51197">
    <property type="entry name" value="Clavaminate synthase-like"/>
    <property type="match status" value="1"/>
</dbReference>
<dbReference type="GO" id="GO:0016706">
    <property type="term" value="F:2-oxoglutarate-dependent dioxygenase activity"/>
    <property type="evidence" value="ECO:0007669"/>
    <property type="project" value="UniProtKB-ARBA"/>
</dbReference>
<sequence>MAIRLARLPASSTVAEVSAALDRDGGVIVEDLIDKTTLRGLWDDLGPALEKTGYGDSSFAGQRTKRLCSLFARSRHMAEVALNPLFLGAARDLIERPVPSWFGPQRTELAPNVQVSITQVIQIWPGETPQPAHRDDIAHMLPSPGPTNRVQIMLAMDEFTDENGATMVYPGSHAWEAERGPRPEEAVQAEMEPGSCLIWVGGLFHGGGPNLSEAPRTGLTMALVRGNLRQEENQFLAVPKEIVREYPEELQRLLGWGLCPPFIGWYEHADPNPLLRAES</sequence>
<keyword evidence="4" id="KW-1185">Reference proteome</keyword>
<evidence type="ECO:0000313" key="3">
    <source>
        <dbReference type="EMBL" id="RNG34923.1"/>
    </source>
</evidence>
<dbReference type="InterPro" id="IPR008775">
    <property type="entry name" value="Phytyl_CoA_dOase-like"/>
</dbReference>
<proteinExistence type="predicted"/>
<evidence type="ECO:0000256" key="2">
    <source>
        <dbReference type="ARBA" id="ARBA00023004"/>
    </source>
</evidence>
<dbReference type="RefSeq" id="WP_123098685.1">
    <property type="nucleotide sequence ID" value="NZ_RIBZ01000063.1"/>
</dbReference>
<accession>A0A3M8X3E0</accession>
<keyword evidence="2" id="KW-0408">Iron</keyword>
<dbReference type="Pfam" id="PF05721">
    <property type="entry name" value="PhyH"/>
    <property type="match status" value="1"/>
</dbReference>
<dbReference type="AlphaFoldDB" id="A0A3M8X3E0"/>